<evidence type="ECO:0000313" key="2">
    <source>
        <dbReference type="EMBL" id="KAG6933501.1"/>
    </source>
</evidence>
<dbReference type="Proteomes" id="UP000765507">
    <property type="component" value="Unassembled WGS sequence"/>
</dbReference>
<feature type="non-terminal residue" evidence="2">
    <location>
        <position position="1"/>
    </location>
</feature>
<dbReference type="InterPro" id="IPR052859">
    <property type="entry name" value="LRR-IQ_domain_protein"/>
</dbReference>
<accession>A0A8T1SWW5</accession>
<proteinExistence type="predicted"/>
<dbReference type="OrthoDB" id="676979at2759"/>
<reference evidence="2 3" key="1">
    <citation type="journal article" date="2020" name="G3 (Bethesda)">
        <title>Draft Genome of the Common Snapping Turtle, Chelydra serpentina, a Model for Phenotypic Plasticity in Reptiles.</title>
        <authorList>
            <person name="Das D."/>
            <person name="Singh S.K."/>
            <person name="Bierstedt J."/>
            <person name="Erickson A."/>
            <person name="Galli G.L.J."/>
            <person name="Crossley D.A. 2nd"/>
            <person name="Rhen T."/>
        </authorList>
    </citation>
    <scope>NUCLEOTIDE SEQUENCE [LARGE SCALE GENOMIC DNA]</scope>
    <source>
        <strain evidence="2">KW</strain>
    </source>
</reference>
<dbReference type="InterPro" id="IPR032675">
    <property type="entry name" value="LRR_dom_sf"/>
</dbReference>
<dbReference type="PROSITE" id="PS51450">
    <property type="entry name" value="LRR"/>
    <property type="match status" value="2"/>
</dbReference>
<protein>
    <submittedName>
        <fullName evidence="2">Leucine rich repeats and IQ motif containing 3</fullName>
    </submittedName>
</protein>
<evidence type="ECO:0000313" key="3">
    <source>
        <dbReference type="Proteomes" id="UP000765507"/>
    </source>
</evidence>
<gene>
    <name evidence="2" type="primary">LRRIQ3</name>
    <name evidence="2" type="ORF">G0U57_019062</name>
</gene>
<dbReference type="PROSITE" id="PS50096">
    <property type="entry name" value="IQ"/>
    <property type="match status" value="1"/>
</dbReference>
<keyword evidence="3" id="KW-1185">Reference proteome</keyword>
<dbReference type="PANTHER" id="PTHR46723">
    <property type="entry name" value="LEUCINE-RICH REPEAT AND IQ DOMAIN-CONTAINING PROTEIN 3"/>
    <property type="match status" value="1"/>
</dbReference>
<dbReference type="PANTHER" id="PTHR46723:SF1">
    <property type="entry name" value="LEUCINE-RICH REPEAT AND IQ DOMAIN-CONTAINING PROTEIN 3"/>
    <property type="match status" value="1"/>
</dbReference>
<sequence>DLVIVQLNGLYLKNVRHLQYCVLLKVCILSNNYITNIDALECCIHLVKLDLHGNQIQHLPGPTFWEDMKELNLLYLHDNGIGKLDNVHSLSFCPNLIGLTLFDTPLSLRISYRHIVVNSIFSLKALDYYVISDEEIVENWKLPPKYEPFSPSFFLDLCHAPRKVVPLPTSTRAAGSGAGRGMYWPRLPAANHGQWEPQSAKPADVEATVEEDINVVKDTISKINHVLAHHSPILIVQRWIRGYLTRKRFGKIPLDEVLLQRYYIRDGAKQIYSQSTLPVCDTKSFMYHIIKPEQNTEDKKLISGKQIFYMNNLKKLPVLCLRRKKQPVFSISPTLRKKEKKKKLEEQRISRRKGFLDVETPNMEEQAETKFRLSVCKAAFHSVKEKLMIFQKKEEEIWHAVHPFHSLVHPAPQLKAVNHPVSIEKRIFARMYGSVRLGPFYVIDKAYRESKRCEIQTKKICGVMQMQIASGEADYSSKGFLEEKKNVVQKRCKEEDIRIQEALQQHQLRRSGFIEKVRQRHAQFLETKNQKASEYSLIQGFSIQHASLTQSLFRLDRSKKSEDTIKERKSIVKENKEDMEKWKALIKNFQEQRKLMLQKGNLAEKAILGSIVSQKTSDRLQQAKAKIAAVKDHQANMKIMLRLPLSCRAIKHV</sequence>
<dbReference type="Pfam" id="PF00612">
    <property type="entry name" value="IQ"/>
    <property type="match status" value="1"/>
</dbReference>
<organism evidence="2 3">
    <name type="scientific">Chelydra serpentina</name>
    <name type="common">Snapping turtle</name>
    <name type="synonym">Testudo serpentina</name>
    <dbReference type="NCBI Taxonomy" id="8475"/>
    <lineage>
        <taxon>Eukaryota</taxon>
        <taxon>Metazoa</taxon>
        <taxon>Chordata</taxon>
        <taxon>Craniata</taxon>
        <taxon>Vertebrata</taxon>
        <taxon>Euteleostomi</taxon>
        <taxon>Archelosauria</taxon>
        <taxon>Testudinata</taxon>
        <taxon>Testudines</taxon>
        <taxon>Cryptodira</taxon>
        <taxon>Durocryptodira</taxon>
        <taxon>Americhelydia</taxon>
        <taxon>Chelydroidea</taxon>
        <taxon>Chelydridae</taxon>
        <taxon>Chelydra</taxon>
    </lineage>
</organism>
<name>A0A8T1SWW5_CHESE</name>
<dbReference type="InterPro" id="IPR001611">
    <property type="entry name" value="Leu-rich_rpt"/>
</dbReference>
<evidence type="ECO:0000256" key="1">
    <source>
        <dbReference type="SAM" id="Coils"/>
    </source>
</evidence>
<dbReference type="Gene3D" id="3.80.10.10">
    <property type="entry name" value="Ribonuclease Inhibitor"/>
    <property type="match status" value="1"/>
</dbReference>
<comment type="caution">
    <text evidence="2">The sequence shown here is derived from an EMBL/GenBank/DDBJ whole genome shotgun (WGS) entry which is preliminary data.</text>
</comment>
<dbReference type="InterPro" id="IPR000048">
    <property type="entry name" value="IQ_motif_EF-hand-BS"/>
</dbReference>
<dbReference type="SUPFAM" id="SSF52058">
    <property type="entry name" value="L domain-like"/>
    <property type="match status" value="1"/>
</dbReference>
<keyword evidence="1" id="KW-0175">Coiled coil</keyword>
<dbReference type="EMBL" id="JAHGAV010000073">
    <property type="protein sequence ID" value="KAG6933501.1"/>
    <property type="molecule type" value="Genomic_DNA"/>
</dbReference>
<dbReference type="AlphaFoldDB" id="A0A8T1SWW5"/>
<feature type="coiled-coil region" evidence="1">
    <location>
        <begin position="572"/>
        <end position="599"/>
    </location>
</feature>